<reference evidence="1 2" key="1">
    <citation type="submission" date="2019-07" db="EMBL/GenBank/DDBJ databases">
        <title>New Mycobacterium species.</title>
        <authorList>
            <person name="Tortoli E."/>
            <person name="Ghielmetti G."/>
            <person name="Friedel U."/>
            <person name="Trovato A."/>
        </authorList>
    </citation>
    <scope>NUCLEOTIDE SEQUENCE [LARGE SCALE GENOMIC DNA]</scope>
    <source>
        <strain evidence="1 2">16-83</strain>
    </source>
</reference>
<accession>A0A557XYN9</accession>
<comment type="caution">
    <text evidence="1">The sequence shown here is derived from an EMBL/GenBank/DDBJ whole genome shotgun (WGS) entry which is preliminary data.</text>
</comment>
<dbReference type="Proteomes" id="UP000320513">
    <property type="component" value="Unassembled WGS sequence"/>
</dbReference>
<dbReference type="AlphaFoldDB" id="A0A557XYN9"/>
<proteinExistence type="predicted"/>
<evidence type="ECO:0000313" key="2">
    <source>
        <dbReference type="Proteomes" id="UP000320513"/>
    </source>
</evidence>
<protein>
    <recommendedName>
        <fullName evidence="3">BrnT family toxin</fullName>
    </recommendedName>
</protein>
<sequence length="78" mass="8910">MKVRRSACKHGVTEQDIAHAFRNAVKFIPYEYDGEERLLVIGPARNGAMLELTAVPADDPDRIIHADDLRPSFYHYLK</sequence>
<gene>
    <name evidence="1" type="ORF">FPZ47_05730</name>
</gene>
<evidence type="ECO:0008006" key="3">
    <source>
        <dbReference type="Google" id="ProtNLM"/>
    </source>
</evidence>
<evidence type="ECO:0000313" key="1">
    <source>
        <dbReference type="EMBL" id="TVS91298.1"/>
    </source>
</evidence>
<dbReference type="EMBL" id="VMQU01000015">
    <property type="protein sequence ID" value="TVS91298.1"/>
    <property type="molecule type" value="Genomic_DNA"/>
</dbReference>
<dbReference type="OrthoDB" id="3577648at2"/>
<dbReference type="RefSeq" id="WP_144950388.1">
    <property type="nucleotide sequence ID" value="NZ_VMQU01000015.1"/>
</dbReference>
<name>A0A557XYN9_9MYCO</name>
<keyword evidence="2" id="KW-1185">Reference proteome</keyword>
<organism evidence="1 2">
    <name type="scientific">Mycobacterium helveticum</name>
    <dbReference type="NCBI Taxonomy" id="2592811"/>
    <lineage>
        <taxon>Bacteria</taxon>
        <taxon>Bacillati</taxon>
        <taxon>Actinomycetota</taxon>
        <taxon>Actinomycetes</taxon>
        <taxon>Mycobacteriales</taxon>
        <taxon>Mycobacteriaceae</taxon>
        <taxon>Mycobacterium</taxon>
    </lineage>
</organism>